<dbReference type="Proteomes" id="UP000505247">
    <property type="component" value="Segment"/>
</dbReference>
<sequence>MAYGKGNVTQYWQIKTTGEIMIISQPEDHVFCPEWHLAYRRVRLLHNPSKGEVMCEDYGTCLSFLDDPAYTEVDLIDYKYWLLIYNNPDI</sequence>
<name>A0A6J4EFD5_9CAUD</name>
<accession>A0A6J4EFD5</accession>
<reference evidence="1 2" key="1">
    <citation type="submission" date="2020-06" db="EMBL/GenBank/DDBJ databases">
        <title>Complete Genome Sequence of Salmonella phage SAP012.</title>
        <authorList>
            <person name="Shahin K."/>
            <person name="Soleimani-Delfan A."/>
            <person name="Barazandeh M."/>
            <person name="Komijani Majid."/>
            <person name="Bao H."/>
            <person name="Zhang L."/>
            <person name="Wang R."/>
        </authorList>
    </citation>
    <scope>NUCLEOTIDE SEQUENCE [LARGE SCALE GENOMIC DNA]</scope>
</reference>
<dbReference type="RefSeq" id="YP_009999739.1">
    <property type="nucleotide sequence ID" value="NC_053008.1"/>
</dbReference>
<dbReference type="GeneID" id="62682371"/>
<organism evidence="1 2">
    <name type="scientific">Salmonella phage SAP012</name>
    <dbReference type="NCBI Taxonomy" id="2742114"/>
    <lineage>
        <taxon>Viruses</taxon>
        <taxon>Duplodnaviria</taxon>
        <taxon>Heunggongvirae</taxon>
        <taxon>Uroviricota</taxon>
        <taxon>Caudoviricetes</taxon>
        <taxon>Casjensviridae</taxon>
        <taxon>Zhonglingvirus</taxon>
        <taxon>Zhonglingvirus SAP012</taxon>
    </lineage>
</organism>
<evidence type="ECO:0000313" key="1">
    <source>
        <dbReference type="EMBL" id="BCG45182.1"/>
    </source>
</evidence>
<proteinExistence type="predicted"/>
<dbReference type="KEGG" id="vg:62682371"/>
<evidence type="ECO:0000313" key="2">
    <source>
        <dbReference type="Proteomes" id="UP000505247"/>
    </source>
</evidence>
<keyword evidence="2" id="KW-1185">Reference proteome</keyword>
<dbReference type="EMBL" id="LC553736">
    <property type="protein sequence ID" value="BCG45182.1"/>
    <property type="molecule type" value="Genomic_DNA"/>
</dbReference>
<protein>
    <submittedName>
        <fullName evidence="1">Endolysin</fullName>
    </submittedName>
</protein>